<gene>
    <name evidence="2" type="ORF">BWX42_08330</name>
</gene>
<accession>A0A1S8KPQ9</accession>
<dbReference type="AlphaFoldDB" id="A0A1S8KPQ9"/>
<dbReference type="Proteomes" id="UP000190409">
    <property type="component" value="Unassembled WGS sequence"/>
</dbReference>
<keyword evidence="1" id="KW-1133">Transmembrane helix</keyword>
<organism evidence="2 3">
    <name type="scientific">Dolosigranulum pigrum</name>
    <dbReference type="NCBI Taxonomy" id="29394"/>
    <lineage>
        <taxon>Bacteria</taxon>
        <taxon>Bacillati</taxon>
        <taxon>Bacillota</taxon>
        <taxon>Bacilli</taxon>
        <taxon>Lactobacillales</taxon>
        <taxon>Carnobacteriaceae</taxon>
        <taxon>Dolosigranulum</taxon>
    </lineage>
</organism>
<feature type="transmembrane region" description="Helical" evidence="1">
    <location>
        <begin position="94"/>
        <end position="113"/>
    </location>
</feature>
<keyword evidence="1" id="KW-0472">Membrane</keyword>
<protein>
    <submittedName>
        <fullName evidence="2">Uncharacterized protein</fullName>
    </submittedName>
</protein>
<feature type="transmembrane region" description="Helical" evidence="1">
    <location>
        <begin position="7"/>
        <end position="29"/>
    </location>
</feature>
<comment type="caution">
    <text evidence="2">The sequence shown here is derived from an EMBL/GenBank/DDBJ whole genome shotgun (WGS) entry which is preliminary data.</text>
</comment>
<reference evidence="2 3" key="1">
    <citation type="submission" date="2017-01" db="EMBL/GenBank/DDBJ databases">
        <title>Complete Genome Sequence of Dolosigranulum pigrum isolated from a Patient with interstitial lung disease.</title>
        <authorList>
            <person name="Mukhopadhyay R."/>
            <person name="Joaquin J."/>
            <person name="Hogue R."/>
            <person name="Fitzgerald S."/>
            <person name="Jospin G."/>
            <person name="Eisen J.A."/>
            <person name="Chaturvedi V."/>
        </authorList>
    </citation>
    <scope>NUCLEOTIDE SEQUENCE [LARGE SCALE GENOMIC DNA]</scope>
    <source>
        <strain evidence="2 3">15S00348</strain>
    </source>
</reference>
<proteinExistence type="predicted"/>
<name>A0A1S8KPQ9_9LACT</name>
<feature type="transmembrane region" description="Helical" evidence="1">
    <location>
        <begin position="35"/>
        <end position="54"/>
    </location>
</feature>
<dbReference type="EMBL" id="MUYF01000003">
    <property type="protein sequence ID" value="OOL81696.1"/>
    <property type="molecule type" value="Genomic_DNA"/>
</dbReference>
<evidence type="ECO:0000256" key="1">
    <source>
        <dbReference type="SAM" id="Phobius"/>
    </source>
</evidence>
<evidence type="ECO:0000313" key="3">
    <source>
        <dbReference type="Proteomes" id="UP000190409"/>
    </source>
</evidence>
<keyword evidence="1" id="KW-0812">Transmembrane</keyword>
<feature type="transmembrane region" description="Helical" evidence="1">
    <location>
        <begin position="66"/>
        <end position="88"/>
    </location>
</feature>
<sequence>MSQRIKYTLYTLLGGLIAFPTAIILTSHFTAAQKGMLHGTLSLILFGLIVYLWCSFKPFTWQKTGLTLLWLAAFIWGLPLAIELVAFLPTVLKGILHAALIVLFIVLFVMIWYKPLKSTQ</sequence>
<evidence type="ECO:0000313" key="2">
    <source>
        <dbReference type="EMBL" id="OOL81696.1"/>
    </source>
</evidence>